<gene>
    <name evidence="2" type="ORF">R1sor_004836</name>
</gene>
<reference evidence="2 3" key="1">
    <citation type="submission" date="2024-09" db="EMBL/GenBank/DDBJ databases">
        <title>Chromosome-scale assembly of Riccia sorocarpa.</title>
        <authorList>
            <person name="Paukszto L."/>
        </authorList>
    </citation>
    <scope>NUCLEOTIDE SEQUENCE [LARGE SCALE GENOMIC DNA]</scope>
    <source>
        <strain evidence="2">LP-2024</strain>
        <tissue evidence="2">Aerial parts of the thallus</tissue>
    </source>
</reference>
<feature type="region of interest" description="Disordered" evidence="1">
    <location>
        <begin position="101"/>
        <end position="134"/>
    </location>
</feature>
<evidence type="ECO:0000256" key="1">
    <source>
        <dbReference type="SAM" id="MobiDB-lite"/>
    </source>
</evidence>
<feature type="compositionally biased region" description="Basic and acidic residues" evidence="1">
    <location>
        <begin position="1"/>
        <end position="16"/>
    </location>
</feature>
<feature type="compositionally biased region" description="Polar residues" evidence="1">
    <location>
        <begin position="101"/>
        <end position="112"/>
    </location>
</feature>
<dbReference type="EMBL" id="JBJQOH010000003">
    <property type="protein sequence ID" value="KAL3691185.1"/>
    <property type="molecule type" value="Genomic_DNA"/>
</dbReference>
<organism evidence="2 3">
    <name type="scientific">Riccia sorocarpa</name>
    <dbReference type="NCBI Taxonomy" id="122646"/>
    <lineage>
        <taxon>Eukaryota</taxon>
        <taxon>Viridiplantae</taxon>
        <taxon>Streptophyta</taxon>
        <taxon>Embryophyta</taxon>
        <taxon>Marchantiophyta</taxon>
        <taxon>Marchantiopsida</taxon>
        <taxon>Marchantiidae</taxon>
        <taxon>Marchantiales</taxon>
        <taxon>Ricciaceae</taxon>
        <taxon>Riccia</taxon>
    </lineage>
</organism>
<dbReference type="Proteomes" id="UP001633002">
    <property type="component" value="Unassembled WGS sequence"/>
</dbReference>
<proteinExistence type="predicted"/>
<accession>A0ABD3HHT2</accession>
<sequence length="279" mass="30978">MQNREEGRRIGERIDDSQIAEMEAGRTSGEAHAPPPVVAPVASVGEAGPSDSGLVAALGGNENVKHLMSFIAQTTSQVALTTGNQLLAKFCEEISSQVPISQSITPSETTVGGSRAGTPISGRSAPETTTPAPPTRRIKLNWDLDLLSLPQEQNNDVNAEVRLVAARHFKIWDQWKEQPTEKKQECINELRAFYKGTDAIPDSFFRDKFSAWGRNRRQYLNKNIQSVSFGTKTEEELRKICSEELQSELQKLILFDEDDDEEVEKALQKEAEEEPEVLV</sequence>
<evidence type="ECO:0000313" key="3">
    <source>
        <dbReference type="Proteomes" id="UP001633002"/>
    </source>
</evidence>
<keyword evidence="3" id="KW-1185">Reference proteome</keyword>
<dbReference type="AlphaFoldDB" id="A0ABD3HHT2"/>
<comment type="caution">
    <text evidence="2">The sequence shown here is derived from an EMBL/GenBank/DDBJ whole genome shotgun (WGS) entry which is preliminary data.</text>
</comment>
<evidence type="ECO:0000313" key="2">
    <source>
        <dbReference type="EMBL" id="KAL3691185.1"/>
    </source>
</evidence>
<protein>
    <submittedName>
        <fullName evidence="2">Uncharacterized protein</fullName>
    </submittedName>
</protein>
<name>A0ABD3HHT2_9MARC</name>
<feature type="region of interest" description="Disordered" evidence="1">
    <location>
        <begin position="1"/>
        <end position="45"/>
    </location>
</feature>